<feature type="compositionally biased region" description="Acidic residues" evidence="2">
    <location>
        <begin position="406"/>
        <end position="423"/>
    </location>
</feature>
<feature type="region of interest" description="Disordered" evidence="2">
    <location>
        <begin position="224"/>
        <end position="299"/>
    </location>
</feature>
<accession>A0A6L2K3J7</accession>
<dbReference type="AlphaFoldDB" id="A0A6L2K3J7"/>
<dbReference type="SMART" id="SM00343">
    <property type="entry name" value="ZnF_C2HC"/>
    <property type="match status" value="2"/>
</dbReference>
<feature type="region of interest" description="Disordered" evidence="2">
    <location>
        <begin position="380"/>
        <end position="477"/>
    </location>
</feature>
<gene>
    <name evidence="4" type="ORF">Tci_015969</name>
</gene>
<dbReference type="GO" id="GO:0003676">
    <property type="term" value="F:nucleic acid binding"/>
    <property type="evidence" value="ECO:0007669"/>
    <property type="project" value="InterPro"/>
</dbReference>
<feature type="compositionally biased region" description="Polar residues" evidence="2">
    <location>
        <begin position="247"/>
        <end position="276"/>
    </location>
</feature>
<dbReference type="PROSITE" id="PS50158">
    <property type="entry name" value="ZF_CCHC"/>
    <property type="match status" value="2"/>
</dbReference>
<feature type="compositionally biased region" description="Acidic residues" evidence="2">
    <location>
        <begin position="430"/>
        <end position="466"/>
    </location>
</feature>
<feature type="domain" description="CCHC-type" evidence="3">
    <location>
        <begin position="902"/>
        <end position="917"/>
    </location>
</feature>
<evidence type="ECO:0000256" key="2">
    <source>
        <dbReference type="SAM" id="MobiDB-lite"/>
    </source>
</evidence>
<organism evidence="4">
    <name type="scientific">Tanacetum cinerariifolium</name>
    <name type="common">Dalmatian daisy</name>
    <name type="synonym">Chrysanthemum cinerariifolium</name>
    <dbReference type="NCBI Taxonomy" id="118510"/>
    <lineage>
        <taxon>Eukaryota</taxon>
        <taxon>Viridiplantae</taxon>
        <taxon>Streptophyta</taxon>
        <taxon>Embryophyta</taxon>
        <taxon>Tracheophyta</taxon>
        <taxon>Spermatophyta</taxon>
        <taxon>Magnoliopsida</taxon>
        <taxon>eudicotyledons</taxon>
        <taxon>Gunneridae</taxon>
        <taxon>Pentapetalae</taxon>
        <taxon>asterids</taxon>
        <taxon>campanulids</taxon>
        <taxon>Asterales</taxon>
        <taxon>Asteraceae</taxon>
        <taxon>Asteroideae</taxon>
        <taxon>Anthemideae</taxon>
        <taxon>Anthemidinae</taxon>
        <taxon>Tanacetum</taxon>
    </lineage>
</organism>
<sequence length="970" mass="107855">MILENVLLHNKNLSAEQAFWLRISNPTIESSLPPVKVEVSSELLKVSLVNESLKNLKFQLAQFDSMVKKRTTPNALTEEHEDLKAQIQDKVFVITSLKNNLRKLKEKATADNAAQIPSATTVVPGMFKLDLEPLAPKLLHDRKSYIFYLKHTYDHADILQGIVEQAKAKQPLDNELEFTRKHAKRIQELLVYVQDTCPSAIRPSETKVARTPMNKIKKVTFAKPIATSSTNQETHDSNKPMFHSTGVKCSTSASGSKPSGNTKNNRISQPSSSNKINKVEDQPRSIKTRKNNKNRVKKVKCDDHVMQSSSNVNSVFVSINNAPVKIYVNDVKTSCLCVIVVMSDTSSAVPYTSVYTDSEPWRYYIPYITKPEYPKYLAPSDEEAPLEDQPLPADSLPIAASPDYVADSDSEEDPKEDPEDDQADYPTDGGDGDDETYDDDDADDTDDEDPKEEPFKDEEDDEEEEEHPALGDSPAVPIIDLVLPARDTEALEADEPTHAPGSPIIIPFSQTRLCRARKTVRPEPPMSAFIEACIARHAALPSPPLLVPSLPLPLPSPLTTSPTDTRAPLGYRAAEIRMRALIPSTSYMTDIPEAEAPQKRAFLTTPTLGFKIGESFVAGVARQPGPIESNLRRYMVEQAEIDQTTIAQLCSWIERRCTMDRSSAIEAYVRTLETQKMAPKKRTIRATPATPTTPTTTITNAQLQALIDRGVATALAERDVDMSRNGDNSNDSGTVKFTSCTLQESALTWWNSHMRTVGQDVAYLMPWADLKRMITDKMFPEESAKVERYIGGLPAEHKRKFDNTSRNTQHQQQPFKRNNVARAYTARPGDKKPYGRTKPLCPKCNYHHDGPCALKCTNCKKIGHLARDCKGRHAAANNNNQNNNNNNKNQRAQGANAKGITCFKCRVQGHYKSDCPKLKNGNQGNRARNGNAVERAYVVGTAITNPNSNVVMGTFLLNNRYASFLFDTGA</sequence>
<dbReference type="SUPFAM" id="SSF57756">
    <property type="entry name" value="Retrovirus zinc finger-like domains"/>
    <property type="match status" value="1"/>
</dbReference>
<reference evidence="4" key="1">
    <citation type="journal article" date="2019" name="Sci. Rep.">
        <title>Draft genome of Tanacetum cinerariifolium, the natural source of mosquito coil.</title>
        <authorList>
            <person name="Yamashiro T."/>
            <person name="Shiraishi A."/>
            <person name="Satake H."/>
            <person name="Nakayama K."/>
        </authorList>
    </citation>
    <scope>NUCLEOTIDE SEQUENCE</scope>
</reference>
<dbReference type="InterPro" id="IPR036875">
    <property type="entry name" value="Znf_CCHC_sf"/>
</dbReference>
<keyword evidence="1" id="KW-0862">Zinc</keyword>
<protein>
    <recommendedName>
        <fullName evidence="3">CCHC-type domain-containing protein</fullName>
    </recommendedName>
</protein>
<dbReference type="EMBL" id="BKCJ010001783">
    <property type="protein sequence ID" value="GEU43991.1"/>
    <property type="molecule type" value="Genomic_DNA"/>
</dbReference>
<evidence type="ECO:0000313" key="4">
    <source>
        <dbReference type="EMBL" id="GEU43991.1"/>
    </source>
</evidence>
<feature type="domain" description="CCHC-type" evidence="3">
    <location>
        <begin position="855"/>
        <end position="870"/>
    </location>
</feature>
<dbReference type="InterPro" id="IPR001878">
    <property type="entry name" value="Znf_CCHC"/>
</dbReference>
<evidence type="ECO:0000256" key="1">
    <source>
        <dbReference type="PROSITE-ProRule" id="PRU00047"/>
    </source>
</evidence>
<dbReference type="GO" id="GO:0008270">
    <property type="term" value="F:zinc ion binding"/>
    <property type="evidence" value="ECO:0007669"/>
    <property type="project" value="UniProtKB-KW"/>
</dbReference>
<proteinExistence type="predicted"/>
<dbReference type="Pfam" id="PF00098">
    <property type="entry name" value="zf-CCHC"/>
    <property type="match status" value="2"/>
</dbReference>
<keyword evidence="1" id="KW-0479">Metal-binding</keyword>
<dbReference type="Gene3D" id="4.10.60.10">
    <property type="entry name" value="Zinc finger, CCHC-type"/>
    <property type="match status" value="1"/>
</dbReference>
<evidence type="ECO:0000259" key="3">
    <source>
        <dbReference type="PROSITE" id="PS50158"/>
    </source>
</evidence>
<name>A0A6L2K3J7_TANCI</name>
<comment type="caution">
    <text evidence="4">The sequence shown here is derived from an EMBL/GenBank/DDBJ whole genome shotgun (WGS) entry which is preliminary data.</text>
</comment>
<keyword evidence="1" id="KW-0863">Zinc-finger</keyword>
<feature type="compositionally biased region" description="Basic residues" evidence="2">
    <location>
        <begin position="286"/>
        <end position="298"/>
    </location>
</feature>